<dbReference type="Pfam" id="PF14534">
    <property type="entry name" value="DUF4440"/>
    <property type="match status" value="1"/>
</dbReference>
<reference evidence="2 3" key="1">
    <citation type="submission" date="2021-03" db="EMBL/GenBank/DDBJ databases">
        <title>Sequencing the genomes of 1000 actinobacteria strains.</title>
        <authorList>
            <person name="Klenk H.-P."/>
        </authorList>
    </citation>
    <scope>NUCLEOTIDE SEQUENCE [LARGE SCALE GENOMIC DNA]</scope>
    <source>
        <strain evidence="2 3">DSM 14566</strain>
    </source>
</reference>
<dbReference type="Gene3D" id="3.10.450.50">
    <property type="match status" value="1"/>
</dbReference>
<gene>
    <name evidence="2" type="ORF">JOF43_003301</name>
</gene>
<accession>A0ABS4X4E8</accession>
<comment type="caution">
    <text evidence="2">The sequence shown here is derived from an EMBL/GenBank/DDBJ whole genome shotgun (WGS) entry which is preliminary data.</text>
</comment>
<dbReference type="InterPro" id="IPR011944">
    <property type="entry name" value="Steroid_delta5-4_isomerase"/>
</dbReference>
<evidence type="ECO:0000259" key="1">
    <source>
        <dbReference type="Pfam" id="PF14534"/>
    </source>
</evidence>
<evidence type="ECO:0000313" key="2">
    <source>
        <dbReference type="EMBL" id="MBP2383312.1"/>
    </source>
</evidence>
<sequence length="132" mass="15063">MDTPEACLDRIRDAWNNADAEAYGAEFEEDATYVAWSGELQHGRQRIVEGHAEIFSKWLDGKKMRVTPIRKVQLSETSAVFTTVGGLGAEDTPHDKFQTFTFVRRGQRWFCTAYQNTKMDESAKVMFNAPHL</sequence>
<dbReference type="InterPro" id="IPR027843">
    <property type="entry name" value="DUF4440"/>
</dbReference>
<dbReference type="SUPFAM" id="SSF54427">
    <property type="entry name" value="NTF2-like"/>
    <property type="match status" value="1"/>
</dbReference>
<keyword evidence="3" id="KW-1185">Reference proteome</keyword>
<feature type="domain" description="DUF4440" evidence="1">
    <location>
        <begin position="6"/>
        <end position="109"/>
    </location>
</feature>
<protein>
    <submittedName>
        <fullName evidence="2">Uncharacterized protein (TIGR02246 family)</fullName>
    </submittedName>
</protein>
<dbReference type="EMBL" id="JAGIOD010000002">
    <property type="protein sequence ID" value="MBP2383312.1"/>
    <property type="molecule type" value="Genomic_DNA"/>
</dbReference>
<proteinExistence type="predicted"/>
<dbReference type="Proteomes" id="UP001519290">
    <property type="component" value="Unassembled WGS sequence"/>
</dbReference>
<dbReference type="RefSeq" id="WP_181148610.1">
    <property type="nucleotide sequence ID" value="NZ_BAAAJW010000005.1"/>
</dbReference>
<organism evidence="2 3">
    <name type="scientific">Brachybacterium sacelli</name>
    <dbReference type="NCBI Taxonomy" id="173364"/>
    <lineage>
        <taxon>Bacteria</taxon>
        <taxon>Bacillati</taxon>
        <taxon>Actinomycetota</taxon>
        <taxon>Actinomycetes</taxon>
        <taxon>Micrococcales</taxon>
        <taxon>Dermabacteraceae</taxon>
        <taxon>Brachybacterium</taxon>
    </lineage>
</organism>
<name>A0ABS4X4E8_9MICO</name>
<dbReference type="NCBIfam" id="TIGR02246">
    <property type="entry name" value="SgcJ/EcaC family oxidoreductase"/>
    <property type="match status" value="1"/>
</dbReference>
<evidence type="ECO:0000313" key="3">
    <source>
        <dbReference type="Proteomes" id="UP001519290"/>
    </source>
</evidence>
<dbReference type="InterPro" id="IPR032710">
    <property type="entry name" value="NTF2-like_dom_sf"/>
</dbReference>